<proteinExistence type="predicted"/>
<organism evidence="1 2">
    <name type="scientific">Streptomyces aurantiacus</name>
    <dbReference type="NCBI Taxonomy" id="47760"/>
    <lineage>
        <taxon>Bacteria</taxon>
        <taxon>Bacillati</taxon>
        <taxon>Actinomycetota</taxon>
        <taxon>Actinomycetes</taxon>
        <taxon>Kitasatosporales</taxon>
        <taxon>Streptomycetaceae</taxon>
        <taxon>Streptomyces</taxon>
        <taxon>Streptomyces aurantiacus group</taxon>
    </lineage>
</organism>
<dbReference type="AlphaFoldDB" id="A0A7G1PH12"/>
<name>A0A7G1PH12_9ACTN</name>
<evidence type="ECO:0000313" key="2">
    <source>
        <dbReference type="Proteomes" id="UP000516444"/>
    </source>
</evidence>
<keyword evidence="2" id="KW-1185">Reference proteome</keyword>
<dbReference type="EMBL" id="AP023440">
    <property type="protein sequence ID" value="BCL32725.1"/>
    <property type="molecule type" value="Genomic_DNA"/>
</dbReference>
<gene>
    <name evidence="1" type="ORF">GCM10017557_75840</name>
</gene>
<evidence type="ECO:0008006" key="3">
    <source>
        <dbReference type="Google" id="ProtNLM"/>
    </source>
</evidence>
<dbReference type="KEGG" id="sgm:GCM10017557_75840"/>
<sequence>MLHLTAAGTEILAQVTASRRVAFHERPAGRPEEDLRRFAGYLLRYNATVDGRAVTASVGEASVEDSPTDASPTDS</sequence>
<evidence type="ECO:0000313" key="1">
    <source>
        <dbReference type="EMBL" id="BCL32725.1"/>
    </source>
</evidence>
<accession>A0A7G1PH12</accession>
<reference evidence="1 2" key="1">
    <citation type="journal article" date="2014" name="Int. J. Syst. Evol. Microbiol.">
        <title>Complete genome sequence of Corynebacterium casei LMG S-19264T (=DSM 44701T), isolated from a smear-ripened cheese.</title>
        <authorList>
            <consortium name="US DOE Joint Genome Institute (JGI-PGF)"/>
            <person name="Walter F."/>
            <person name="Albersmeier A."/>
            <person name="Kalinowski J."/>
            <person name="Ruckert C."/>
        </authorList>
    </citation>
    <scope>NUCLEOTIDE SEQUENCE [LARGE SCALE GENOMIC DNA]</scope>
    <source>
        <strain evidence="1 2">JCM 4677</strain>
    </source>
</reference>
<protein>
    <recommendedName>
        <fullName evidence="3">MarR family transcriptional regulator</fullName>
    </recommendedName>
</protein>
<dbReference type="Proteomes" id="UP000516444">
    <property type="component" value="Chromosome"/>
</dbReference>